<dbReference type="HAMAP" id="MF_00072">
    <property type="entry name" value="Rel_fac_3"/>
    <property type="match status" value="1"/>
</dbReference>
<dbReference type="EMBL" id="CP018153">
    <property type="protein sequence ID" value="APG60054.1"/>
    <property type="molecule type" value="Genomic_DNA"/>
</dbReference>
<evidence type="ECO:0000256" key="6">
    <source>
        <dbReference type="ARBA" id="ARBA00023134"/>
    </source>
</evidence>
<dbReference type="InterPro" id="IPR027417">
    <property type="entry name" value="P-loop_NTPase"/>
</dbReference>
<feature type="binding site" evidence="8">
    <location>
        <begin position="140"/>
        <end position="143"/>
    </location>
    <ligand>
        <name>GTP</name>
        <dbReference type="ChEBI" id="CHEBI:37565"/>
    </ligand>
</feature>
<dbReference type="SUPFAM" id="SSF50447">
    <property type="entry name" value="Translation proteins"/>
    <property type="match status" value="1"/>
</dbReference>
<dbReference type="PANTHER" id="PTHR43556">
    <property type="entry name" value="PEPTIDE CHAIN RELEASE FACTOR RF3"/>
    <property type="match status" value="1"/>
</dbReference>
<protein>
    <recommendedName>
        <fullName evidence="7 8">Peptide chain release factor 3</fullName>
        <shortName evidence="8">RF-3</shortName>
    </recommendedName>
</protein>
<dbReference type="InterPro" id="IPR005225">
    <property type="entry name" value="Small_GTP-bd"/>
</dbReference>
<dbReference type="Gene3D" id="3.40.50.300">
    <property type="entry name" value="P-loop containing nucleotide triphosphate hydrolases"/>
    <property type="match status" value="2"/>
</dbReference>
<dbReference type="RefSeq" id="WP_072552702.1">
    <property type="nucleotide sequence ID" value="NZ_CP018153.1"/>
</dbReference>
<comment type="subcellular location">
    <subcellularLocation>
        <location evidence="1 8">Cytoplasm</location>
    </subcellularLocation>
</comment>
<dbReference type="NCBIfam" id="TIGR00231">
    <property type="entry name" value="small_GTP"/>
    <property type="match status" value="1"/>
</dbReference>
<dbReference type="GO" id="GO:0006449">
    <property type="term" value="P:regulation of translational termination"/>
    <property type="evidence" value="ECO:0007669"/>
    <property type="project" value="UniProtKB-UniRule"/>
</dbReference>
<keyword evidence="4 8" id="KW-0547">Nucleotide-binding</keyword>
<evidence type="ECO:0000256" key="5">
    <source>
        <dbReference type="ARBA" id="ARBA00022917"/>
    </source>
</evidence>
<dbReference type="SUPFAM" id="SSF54980">
    <property type="entry name" value="EF-G C-terminal domain-like"/>
    <property type="match status" value="1"/>
</dbReference>
<evidence type="ECO:0000313" key="10">
    <source>
        <dbReference type="EMBL" id="APG60054.1"/>
    </source>
</evidence>
<feature type="domain" description="Tr-type G" evidence="9">
    <location>
        <begin position="9"/>
        <end position="278"/>
    </location>
</feature>
<gene>
    <name evidence="8" type="primary">prfC</name>
    <name evidence="10" type="ORF">LPB144_06310</name>
</gene>
<dbReference type="KEGG" id="grl:LPB144_06310"/>
<keyword evidence="3 8" id="KW-0963">Cytoplasm</keyword>
<dbReference type="GO" id="GO:0005525">
    <property type="term" value="F:GTP binding"/>
    <property type="evidence" value="ECO:0007669"/>
    <property type="project" value="UniProtKB-UniRule"/>
</dbReference>
<comment type="function">
    <text evidence="8">Increases the formation of ribosomal termination complexes and stimulates activities of RF-1 and RF-2. It binds guanine nucleotides and has strong preference for UGA stop codons. It may interact directly with the ribosome. The stimulation of RF-1 and RF-2 is significantly reduced by GTP and GDP, but not by GMP.</text>
</comment>
<dbReference type="InterPro" id="IPR004548">
    <property type="entry name" value="PrfC"/>
</dbReference>
<keyword evidence="5 8" id="KW-0648">Protein biosynthesis</keyword>
<dbReference type="InterPro" id="IPR000795">
    <property type="entry name" value="T_Tr_GTP-bd_dom"/>
</dbReference>
<dbReference type="OrthoDB" id="9801591at2"/>
<evidence type="ECO:0000256" key="3">
    <source>
        <dbReference type="ARBA" id="ARBA00022490"/>
    </source>
</evidence>
<feature type="binding site" evidence="8">
    <location>
        <begin position="18"/>
        <end position="25"/>
    </location>
    <ligand>
        <name>GTP</name>
        <dbReference type="ChEBI" id="CHEBI:37565"/>
    </ligand>
</feature>
<keyword evidence="11" id="KW-1185">Reference proteome</keyword>
<evidence type="ECO:0000256" key="2">
    <source>
        <dbReference type="ARBA" id="ARBA00009978"/>
    </source>
</evidence>
<dbReference type="AlphaFoldDB" id="A0A1L3J4M5"/>
<dbReference type="InterPro" id="IPR041732">
    <property type="entry name" value="RF3_GTP-bd"/>
</dbReference>
<evidence type="ECO:0000259" key="9">
    <source>
        <dbReference type="PROSITE" id="PS51722"/>
    </source>
</evidence>
<keyword evidence="6 8" id="KW-0342">GTP-binding</keyword>
<dbReference type="Proteomes" id="UP000182510">
    <property type="component" value="Chromosome"/>
</dbReference>
<comment type="similarity">
    <text evidence="2 8">Belongs to the TRAFAC class translation factor GTPase superfamily. Classic translation factor GTPase family. PrfC subfamily.</text>
</comment>
<proteinExistence type="inferred from homology"/>
<dbReference type="GO" id="GO:0016149">
    <property type="term" value="F:translation release factor activity, codon specific"/>
    <property type="evidence" value="ECO:0007669"/>
    <property type="project" value="UniProtKB-UniRule"/>
</dbReference>
<evidence type="ECO:0000256" key="1">
    <source>
        <dbReference type="ARBA" id="ARBA00004496"/>
    </source>
</evidence>
<dbReference type="SUPFAM" id="SSF52540">
    <property type="entry name" value="P-loop containing nucleoside triphosphate hydrolases"/>
    <property type="match status" value="1"/>
</dbReference>
<evidence type="ECO:0000256" key="8">
    <source>
        <dbReference type="HAMAP-Rule" id="MF_00072"/>
    </source>
</evidence>
<reference evidence="10 11" key="1">
    <citation type="submission" date="2016-11" db="EMBL/GenBank/DDBJ databases">
        <title>Gramella sp. LPB0144 isolated from marine environment.</title>
        <authorList>
            <person name="Kim E."/>
            <person name="Yi H."/>
        </authorList>
    </citation>
    <scope>NUCLEOTIDE SEQUENCE [LARGE SCALE GENOMIC DNA]</scope>
    <source>
        <strain evidence="10 11">LPB0144</strain>
    </source>
</reference>
<accession>A0A1L3J4M5</accession>
<dbReference type="InterPro" id="IPR035647">
    <property type="entry name" value="EFG_III/V"/>
</dbReference>
<dbReference type="NCBIfam" id="TIGR00503">
    <property type="entry name" value="prfC"/>
    <property type="match status" value="1"/>
</dbReference>
<dbReference type="Gene3D" id="3.30.70.3280">
    <property type="entry name" value="Peptide chain release factor 3, domain III"/>
    <property type="match status" value="1"/>
</dbReference>
<evidence type="ECO:0000313" key="11">
    <source>
        <dbReference type="Proteomes" id="UP000182510"/>
    </source>
</evidence>
<dbReference type="PANTHER" id="PTHR43556:SF2">
    <property type="entry name" value="PEPTIDE CHAIN RELEASE FACTOR RF3"/>
    <property type="match status" value="1"/>
</dbReference>
<dbReference type="InterPro" id="IPR031157">
    <property type="entry name" value="G_TR_CS"/>
</dbReference>
<evidence type="ECO:0000256" key="7">
    <source>
        <dbReference type="ARBA" id="ARBA00073639"/>
    </source>
</evidence>
<dbReference type="CDD" id="cd04169">
    <property type="entry name" value="RF3"/>
    <property type="match status" value="1"/>
</dbReference>
<dbReference type="CDD" id="cd16259">
    <property type="entry name" value="RF3_III"/>
    <property type="match status" value="1"/>
</dbReference>
<dbReference type="NCBIfam" id="NF001964">
    <property type="entry name" value="PRK00741.1"/>
    <property type="match status" value="1"/>
</dbReference>
<dbReference type="GO" id="GO:0005829">
    <property type="term" value="C:cytosol"/>
    <property type="evidence" value="ECO:0007669"/>
    <property type="project" value="TreeGrafter"/>
</dbReference>
<dbReference type="InterPro" id="IPR053905">
    <property type="entry name" value="EF-G-like_DII"/>
</dbReference>
<dbReference type="InterPro" id="IPR009000">
    <property type="entry name" value="Transl_B-barrel_sf"/>
</dbReference>
<dbReference type="GO" id="GO:0016150">
    <property type="term" value="F:translation release factor activity, codon nonspecific"/>
    <property type="evidence" value="ECO:0007669"/>
    <property type="project" value="TreeGrafter"/>
</dbReference>
<dbReference type="FunFam" id="3.30.70.3280:FF:000001">
    <property type="entry name" value="Peptide chain release factor 3"/>
    <property type="match status" value="1"/>
</dbReference>
<dbReference type="InterPro" id="IPR032090">
    <property type="entry name" value="RF3_C"/>
</dbReference>
<dbReference type="STRING" id="1913577.LPB144_06310"/>
<dbReference type="PRINTS" id="PR00315">
    <property type="entry name" value="ELONGATNFCT"/>
</dbReference>
<dbReference type="Pfam" id="PF00009">
    <property type="entry name" value="GTP_EFTU"/>
    <property type="match status" value="1"/>
</dbReference>
<dbReference type="PROSITE" id="PS00301">
    <property type="entry name" value="G_TR_1"/>
    <property type="match status" value="1"/>
</dbReference>
<evidence type="ECO:0000256" key="4">
    <source>
        <dbReference type="ARBA" id="ARBA00022741"/>
    </source>
</evidence>
<name>A0A1L3J4M5_9FLAO</name>
<sequence>MKQYQKEINKRRTFGIISHPDAGKTTLTEKLLLFGGAIQEAGAVKSNKIKKGATSDFMEIERQRGISVATSVLAFEYEGIKINILDTPGHKDFAEDTFRTLTAVDSVIVVIDVAKGVEEQTEKLVEVCRMRNIPMIVFINKLDREGKDAFELLDEIEQKLNLTVTPLSFPIGMGYDFKGIYNIWEKNVNLFTGDPRKDIEETVEINDLGDSELDDLIGSEAADTLRDEVELAQGVYPEFDRSAYLDGKLQPVFFGSALNNFGVRELLDCFINIAPPPRPKESDTRIVKPEEEDFTGFVFKIHANMDPKHRDRLAFVKIVSGKFERNKNYLHVRNNKNMKFSSPNAFFAEKKEIVDVSYPGDIVGLHDTGNFKIGDTLTQGENLMYKGIPSFSPEHFRYINNADPMKSKQLEKGIDQLMDEGVAQLFTLDMNGRKIIGTVGALQFEVIQYRLEHEYGAKCTYENLNVHKATWVEPEDSKSDEFKDFKRVKSKFLAKDKSGQLVFLADSQFSLQMTQQKYPSIKFHFTSEF</sequence>
<dbReference type="Pfam" id="PF16658">
    <property type="entry name" value="RF3_C"/>
    <property type="match status" value="1"/>
</dbReference>
<dbReference type="GO" id="GO:0003924">
    <property type="term" value="F:GTPase activity"/>
    <property type="evidence" value="ECO:0007669"/>
    <property type="project" value="InterPro"/>
</dbReference>
<dbReference type="PROSITE" id="PS51722">
    <property type="entry name" value="G_TR_2"/>
    <property type="match status" value="1"/>
</dbReference>
<dbReference type="FunFam" id="3.40.50.300:FF:000542">
    <property type="entry name" value="Peptide chain release factor 3"/>
    <property type="match status" value="1"/>
</dbReference>
<feature type="binding site" evidence="8">
    <location>
        <begin position="86"/>
        <end position="90"/>
    </location>
    <ligand>
        <name>GTP</name>
        <dbReference type="ChEBI" id="CHEBI:37565"/>
    </ligand>
</feature>
<organism evidence="10 11">
    <name type="scientific">Christiangramia salexigens</name>
    <dbReference type="NCBI Taxonomy" id="1913577"/>
    <lineage>
        <taxon>Bacteria</taxon>
        <taxon>Pseudomonadati</taxon>
        <taxon>Bacteroidota</taxon>
        <taxon>Flavobacteriia</taxon>
        <taxon>Flavobacteriales</taxon>
        <taxon>Flavobacteriaceae</taxon>
        <taxon>Christiangramia</taxon>
    </lineage>
</organism>
<dbReference type="InterPro" id="IPR038467">
    <property type="entry name" value="RF3_dom_3_sf"/>
</dbReference>
<dbReference type="Pfam" id="PF22042">
    <property type="entry name" value="EF-G_D2"/>
    <property type="match status" value="1"/>
</dbReference>